<name>A0A2G8R763_9RHOB</name>
<comment type="caution">
    <text evidence="1">The sequence shown here is derived from an EMBL/GenBank/DDBJ whole genome shotgun (WGS) entry which is preliminary data.</text>
</comment>
<organism evidence="1 2">
    <name type="scientific">Puniceibacterium antarcticum</name>
    <dbReference type="NCBI Taxonomy" id="1206336"/>
    <lineage>
        <taxon>Bacteria</taxon>
        <taxon>Pseudomonadati</taxon>
        <taxon>Pseudomonadota</taxon>
        <taxon>Alphaproteobacteria</taxon>
        <taxon>Rhodobacterales</taxon>
        <taxon>Paracoccaceae</taxon>
        <taxon>Puniceibacterium</taxon>
    </lineage>
</organism>
<reference evidence="1 2" key="1">
    <citation type="submission" date="2013-09" db="EMBL/GenBank/DDBJ databases">
        <title>Genome sequencing of Phaeobacter antarcticus sp. nov. SM1211.</title>
        <authorList>
            <person name="Zhang X.-Y."/>
            <person name="Liu C."/>
            <person name="Chen X.-L."/>
            <person name="Xie B.-B."/>
            <person name="Qin Q.-L."/>
            <person name="Rong J.-C."/>
            <person name="Zhang Y.-Z."/>
        </authorList>
    </citation>
    <scope>NUCLEOTIDE SEQUENCE [LARGE SCALE GENOMIC DNA]</scope>
    <source>
        <strain evidence="1 2">SM1211</strain>
    </source>
</reference>
<evidence type="ECO:0000313" key="1">
    <source>
        <dbReference type="EMBL" id="PIL17377.1"/>
    </source>
</evidence>
<keyword evidence="2" id="KW-1185">Reference proteome</keyword>
<dbReference type="AlphaFoldDB" id="A0A2G8R763"/>
<protein>
    <submittedName>
        <fullName evidence="1">Uncharacterized protein</fullName>
    </submittedName>
</protein>
<evidence type="ECO:0000313" key="2">
    <source>
        <dbReference type="Proteomes" id="UP000231259"/>
    </source>
</evidence>
<proteinExistence type="predicted"/>
<dbReference type="EMBL" id="AWWI01000167">
    <property type="protein sequence ID" value="PIL17377.1"/>
    <property type="molecule type" value="Genomic_DNA"/>
</dbReference>
<dbReference type="RefSeq" id="WP_281256116.1">
    <property type="nucleotide sequence ID" value="NZ_AWWI01000167.1"/>
</dbReference>
<sequence>MTLIGSGATPITGCTAKVMLLVKGSAPLCPSPEKPQAEAPCGAG</sequence>
<gene>
    <name evidence="1" type="ORF">P775_24555</name>
</gene>
<accession>A0A2G8R763</accession>
<dbReference type="Proteomes" id="UP000231259">
    <property type="component" value="Unassembled WGS sequence"/>
</dbReference>